<dbReference type="PANTHER" id="PTHR42985:SF40">
    <property type="entry name" value="LD47995P-RELATED"/>
    <property type="match status" value="1"/>
</dbReference>
<gene>
    <name evidence="13" type="ORF">B4U79_14672</name>
</gene>
<evidence type="ECO:0000256" key="11">
    <source>
        <dbReference type="RuleBase" id="RU362091"/>
    </source>
</evidence>
<feature type="transmembrane region" description="Helical" evidence="12">
    <location>
        <begin position="283"/>
        <end position="304"/>
    </location>
</feature>
<evidence type="ECO:0000256" key="6">
    <source>
        <dbReference type="ARBA" id="ARBA00022989"/>
    </source>
</evidence>
<evidence type="ECO:0000313" key="13">
    <source>
        <dbReference type="EMBL" id="RWS01863.1"/>
    </source>
</evidence>
<dbReference type="EMBL" id="NCKU01008492">
    <property type="protein sequence ID" value="RWS01863.1"/>
    <property type="molecule type" value="Genomic_DNA"/>
</dbReference>
<keyword evidence="10" id="KW-0739">Sodium transport</keyword>
<feature type="transmembrane region" description="Helical" evidence="12">
    <location>
        <begin position="181"/>
        <end position="204"/>
    </location>
</feature>
<keyword evidence="3" id="KW-0813">Transport</keyword>
<protein>
    <submittedName>
        <fullName evidence="13">Sodium-coupled monocarboxylate transporter 1-like protein 2</fullName>
    </submittedName>
</protein>
<dbReference type="PANTHER" id="PTHR42985">
    <property type="entry name" value="SODIUM-COUPLED MONOCARBOXYLATE TRANSPORTER"/>
    <property type="match status" value="1"/>
</dbReference>
<feature type="transmembrane region" description="Helical" evidence="12">
    <location>
        <begin position="82"/>
        <end position="103"/>
    </location>
</feature>
<dbReference type="InterPro" id="IPR001734">
    <property type="entry name" value="Na/solute_symporter"/>
</dbReference>
<comment type="similarity">
    <text evidence="2 11">Belongs to the sodium:solute symporter (SSF) (TC 2.A.21) family.</text>
</comment>
<evidence type="ECO:0000256" key="4">
    <source>
        <dbReference type="ARBA" id="ARBA00022475"/>
    </source>
</evidence>
<evidence type="ECO:0000256" key="3">
    <source>
        <dbReference type="ARBA" id="ARBA00022448"/>
    </source>
</evidence>
<keyword evidence="8" id="KW-0406">Ion transport</keyword>
<keyword evidence="6 12" id="KW-1133">Transmembrane helix</keyword>
<dbReference type="InterPro" id="IPR038377">
    <property type="entry name" value="Na/Glc_symporter_sf"/>
</dbReference>
<evidence type="ECO:0000256" key="9">
    <source>
        <dbReference type="ARBA" id="ARBA00023136"/>
    </source>
</evidence>
<dbReference type="InterPro" id="IPR051163">
    <property type="entry name" value="Sodium:Solute_Symporter_SSF"/>
</dbReference>
<feature type="transmembrane region" description="Helical" evidence="12">
    <location>
        <begin position="211"/>
        <end position="232"/>
    </location>
</feature>
<evidence type="ECO:0000256" key="1">
    <source>
        <dbReference type="ARBA" id="ARBA00004651"/>
    </source>
</evidence>
<dbReference type="GO" id="GO:0015293">
    <property type="term" value="F:symporter activity"/>
    <property type="evidence" value="ECO:0007669"/>
    <property type="project" value="TreeGrafter"/>
</dbReference>
<feature type="non-terminal residue" evidence="13">
    <location>
        <position position="305"/>
    </location>
</feature>
<comment type="caution">
    <text evidence="13">The sequence shown here is derived from an EMBL/GenBank/DDBJ whole genome shotgun (WGS) entry which is preliminary data.</text>
</comment>
<feature type="transmembrane region" description="Helical" evidence="12">
    <location>
        <begin position="37"/>
        <end position="62"/>
    </location>
</feature>
<dbReference type="AlphaFoldDB" id="A0A443QFR9"/>
<keyword evidence="14" id="KW-1185">Reference proteome</keyword>
<evidence type="ECO:0000256" key="10">
    <source>
        <dbReference type="ARBA" id="ARBA00023201"/>
    </source>
</evidence>
<evidence type="ECO:0000313" key="14">
    <source>
        <dbReference type="Proteomes" id="UP000285301"/>
    </source>
</evidence>
<dbReference type="Pfam" id="PF00474">
    <property type="entry name" value="SSF"/>
    <property type="match status" value="1"/>
</dbReference>
<feature type="transmembrane region" description="Helical" evidence="12">
    <location>
        <begin position="115"/>
        <end position="134"/>
    </location>
</feature>
<dbReference type="OrthoDB" id="6132759at2759"/>
<sequence length="305" mass="33102">MGSRNLSVFPVTMSLAASFMSSSTILGVPAEIYLLGTQYVFIIFMILLSGLLAANVFMPIYYDLKLTSINKYLYLRFETNSIRVFGSFGFLLCTLLYMAVALYGPALALSSVTPFSVTASILAVGIVCTFYTAVGGIKAVVWTDVFQCILMILGLCLVIISGIKNFGFVKPFQIAETEERIAAIGTCGAITGPLFGIFCLGVFCPFVNKKGAFTGLIASIVFCMTIAIGSVVNKKPDIHLPLTIDGCPAYVVKQFGLSYNQTNYLLPEEYSPEGINKLFHISYFYVPTLGFVICLVTGILVSFIT</sequence>
<evidence type="ECO:0000256" key="5">
    <source>
        <dbReference type="ARBA" id="ARBA00022692"/>
    </source>
</evidence>
<accession>A0A443QFR9</accession>
<keyword evidence="4" id="KW-1003">Cell membrane</keyword>
<organism evidence="13 14">
    <name type="scientific">Dinothrombium tinctorium</name>
    <dbReference type="NCBI Taxonomy" id="1965070"/>
    <lineage>
        <taxon>Eukaryota</taxon>
        <taxon>Metazoa</taxon>
        <taxon>Ecdysozoa</taxon>
        <taxon>Arthropoda</taxon>
        <taxon>Chelicerata</taxon>
        <taxon>Arachnida</taxon>
        <taxon>Acari</taxon>
        <taxon>Acariformes</taxon>
        <taxon>Trombidiformes</taxon>
        <taxon>Prostigmata</taxon>
        <taxon>Anystina</taxon>
        <taxon>Parasitengona</taxon>
        <taxon>Trombidioidea</taxon>
        <taxon>Trombidiidae</taxon>
        <taxon>Dinothrombium</taxon>
    </lineage>
</organism>
<feature type="transmembrane region" description="Helical" evidence="12">
    <location>
        <begin position="141"/>
        <end position="161"/>
    </location>
</feature>
<comment type="subcellular location">
    <subcellularLocation>
        <location evidence="1">Cell membrane</location>
        <topology evidence="1">Multi-pass membrane protein</topology>
    </subcellularLocation>
</comment>
<name>A0A443QFR9_9ACAR</name>
<dbReference type="GO" id="GO:0006814">
    <property type="term" value="P:sodium ion transport"/>
    <property type="evidence" value="ECO:0007669"/>
    <property type="project" value="UniProtKB-KW"/>
</dbReference>
<keyword evidence="5 12" id="KW-0812">Transmembrane</keyword>
<dbReference type="Gene3D" id="1.20.1730.10">
    <property type="entry name" value="Sodium/glucose cotransporter"/>
    <property type="match status" value="2"/>
</dbReference>
<evidence type="ECO:0000256" key="2">
    <source>
        <dbReference type="ARBA" id="ARBA00006434"/>
    </source>
</evidence>
<keyword evidence="7" id="KW-0915">Sodium</keyword>
<dbReference type="PROSITE" id="PS50283">
    <property type="entry name" value="NA_SOLUT_SYMP_3"/>
    <property type="match status" value="1"/>
</dbReference>
<dbReference type="STRING" id="1965070.A0A443QFR9"/>
<dbReference type="GO" id="GO:0005886">
    <property type="term" value="C:plasma membrane"/>
    <property type="evidence" value="ECO:0007669"/>
    <property type="project" value="UniProtKB-SubCell"/>
</dbReference>
<evidence type="ECO:0000256" key="12">
    <source>
        <dbReference type="SAM" id="Phobius"/>
    </source>
</evidence>
<proteinExistence type="inferred from homology"/>
<keyword evidence="9 12" id="KW-0472">Membrane</keyword>
<reference evidence="13 14" key="1">
    <citation type="journal article" date="2018" name="Gigascience">
        <title>Genomes of trombidid mites reveal novel predicted allergens and laterally-transferred genes associated with secondary metabolism.</title>
        <authorList>
            <person name="Dong X."/>
            <person name="Chaisiri K."/>
            <person name="Xia D."/>
            <person name="Armstrong S.D."/>
            <person name="Fang Y."/>
            <person name="Donnelly M.J."/>
            <person name="Kadowaki T."/>
            <person name="McGarry J.W."/>
            <person name="Darby A.C."/>
            <person name="Makepeace B.L."/>
        </authorList>
    </citation>
    <scope>NUCLEOTIDE SEQUENCE [LARGE SCALE GENOMIC DNA]</scope>
    <source>
        <strain evidence="13">UoL-WK</strain>
    </source>
</reference>
<evidence type="ECO:0000256" key="8">
    <source>
        <dbReference type="ARBA" id="ARBA00023065"/>
    </source>
</evidence>
<evidence type="ECO:0000256" key="7">
    <source>
        <dbReference type="ARBA" id="ARBA00023053"/>
    </source>
</evidence>
<dbReference type="Proteomes" id="UP000285301">
    <property type="component" value="Unassembled WGS sequence"/>
</dbReference>